<feature type="domain" description="Exonuclease" evidence="1">
    <location>
        <begin position="5"/>
        <end position="175"/>
    </location>
</feature>
<protein>
    <recommendedName>
        <fullName evidence="1">Exonuclease domain-containing protein</fullName>
    </recommendedName>
</protein>
<name>A0A1F6US16_9BACT</name>
<evidence type="ECO:0000313" key="3">
    <source>
        <dbReference type="Proteomes" id="UP000177869"/>
    </source>
</evidence>
<dbReference type="GO" id="GO:0045004">
    <property type="term" value="P:DNA replication proofreading"/>
    <property type="evidence" value="ECO:0007669"/>
    <property type="project" value="TreeGrafter"/>
</dbReference>
<comment type="caution">
    <text evidence="2">The sequence shown here is derived from an EMBL/GenBank/DDBJ whole genome shotgun (WGS) entry which is preliminary data.</text>
</comment>
<organism evidence="2 3">
    <name type="scientific">Candidatus Nomurabacteria bacterium RIFCSPHIGHO2_01_FULL_38_19</name>
    <dbReference type="NCBI Taxonomy" id="1801732"/>
    <lineage>
        <taxon>Bacteria</taxon>
        <taxon>Candidatus Nomuraibacteriota</taxon>
    </lineage>
</organism>
<dbReference type="PANTHER" id="PTHR30231:SF41">
    <property type="entry name" value="DNA POLYMERASE III SUBUNIT EPSILON"/>
    <property type="match status" value="1"/>
</dbReference>
<dbReference type="Proteomes" id="UP000177869">
    <property type="component" value="Unassembled WGS sequence"/>
</dbReference>
<dbReference type="SUPFAM" id="SSF53098">
    <property type="entry name" value="Ribonuclease H-like"/>
    <property type="match status" value="1"/>
</dbReference>
<dbReference type="FunFam" id="3.30.420.10:FF:000045">
    <property type="entry name" value="3'-5' exonuclease DinG"/>
    <property type="match status" value="1"/>
</dbReference>
<dbReference type="InterPro" id="IPR013520">
    <property type="entry name" value="Ribonucl_H"/>
</dbReference>
<dbReference type="SMART" id="SM00479">
    <property type="entry name" value="EXOIII"/>
    <property type="match status" value="1"/>
</dbReference>
<dbReference type="InterPro" id="IPR036397">
    <property type="entry name" value="RNaseH_sf"/>
</dbReference>
<dbReference type="CDD" id="cd06127">
    <property type="entry name" value="DEDDh"/>
    <property type="match status" value="1"/>
</dbReference>
<evidence type="ECO:0000259" key="1">
    <source>
        <dbReference type="SMART" id="SM00479"/>
    </source>
</evidence>
<dbReference type="STRING" id="1801732.A2814_00920"/>
<sequence>MRKNNFAFIDIETTGLDVIKHEIIEIGVVITTPDLKIIEEFELKIKPKHIKSANKVSLKINHYNKALWKSAYSLSEAMKLFAQKTKDCLMVGQNVAFDSGFLEHAFAKNKIANNMHYHKLDTISVAWAKLHKDPSLEHFSLRELCKRFGIENEHPHSALSDARATFELYKKLMEL</sequence>
<dbReference type="AlphaFoldDB" id="A0A1F6US16"/>
<dbReference type="GO" id="GO:0008408">
    <property type="term" value="F:3'-5' exonuclease activity"/>
    <property type="evidence" value="ECO:0007669"/>
    <property type="project" value="TreeGrafter"/>
</dbReference>
<dbReference type="EMBL" id="MFTI01000017">
    <property type="protein sequence ID" value="OGI60112.1"/>
    <property type="molecule type" value="Genomic_DNA"/>
</dbReference>
<gene>
    <name evidence="2" type="ORF">A2814_00920</name>
</gene>
<dbReference type="GO" id="GO:0003676">
    <property type="term" value="F:nucleic acid binding"/>
    <property type="evidence" value="ECO:0007669"/>
    <property type="project" value="InterPro"/>
</dbReference>
<dbReference type="Pfam" id="PF00929">
    <property type="entry name" value="RNase_T"/>
    <property type="match status" value="1"/>
</dbReference>
<proteinExistence type="predicted"/>
<dbReference type="InterPro" id="IPR012337">
    <property type="entry name" value="RNaseH-like_sf"/>
</dbReference>
<dbReference type="GO" id="GO:0005829">
    <property type="term" value="C:cytosol"/>
    <property type="evidence" value="ECO:0007669"/>
    <property type="project" value="TreeGrafter"/>
</dbReference>
<reference evidence="2 3" key="1">
    <citation type="journal article" date="2016" name="Nat. Commun.">
        <title>Thousands of microbial genomes shed light on interconnected biogeochemical processes in an aquifer system.</title>
        <authorList>
            <person name="Anantharaman K."/>
            <person name="Brown C.T."/>
            <person name="Hug L.A."/>
            <person name="Sharon I."/>
            <person name="Castelle C.J."/>
            <person name="Probst A.J."/>
            <person name="Thomas B.C."/>
            <person name="Singh A."/>
            <person name="Wilkins M.J."/>
            <person name="Karaoz U."/>
            <person name="Brodie E.L."/>
            <person name="Williams K.H."/>
            <person name="Hubbard S.S."/>
            <person name="Banfield J.F."/>
        </authorList>
    </citation>
    <scope>NUCLEOTIDE SEQUENCE [LARGE SCALE GENOMIC DNA]</scope>
</reference>
<dbReference type="Gene3D" id="3.30.420.10">
    <property type="entry name" value="Ribonuclease H-like superfamily/Ribonuclease H"/>
    <property type="match status" value="1"/>
</dbReference>
<accession>A0A1F6US16</accession>
<evidence type="ECO:0000313" key="2">
    <source>
        <dbReference type="EMBL" id="OGI60112.1"/>
    </source>
</evidence>
<dbReference type="PANTHER" id="PTHR30231">
    <property type="entry name" value="DNA POLYMERASE III SUBUNIT EPSILON"/>
    <property type="match status" value="1"/>
</dbReference>